<dbReference type="PANTHER" id="PTHR28671:SF3">
    <property type="entry name" value="COILED-COIL DOMAIN-CONTAINING PROTEIN 169"/>
    <property type="match status" value="1"/>
</dbReference>
<dbReference type="AlphaFoldDB" id="A0AAJ7L4X9"/>
<evidence type="ECO:0000313" key="3">
    <source>
        <dbReference type="RefSeq" id="XP_018494549.2"/>
    </source>
</evidence>
<feature type="coiled-coil region" evidence="1">
    <location>
        <begin position="97"/>
        <end position="166"/>
    </location>
</feature>
<proteinExistence type="predicted"/>
<dbReference type="KEGG" id="goe:100898462"/>
<organism evidence="2 3">
    <name type="scientific">Galendromus occidentalis</name>
    <name type="common">western predatory mite</name>
    <dbReference type="NCBI Taxonomy" id="34638"/>
    <lineage>
        <taxon>Eukaryota</taxon>
        <taxon>Metazoa</taxon>
        <taxon>Ecdysozoa</taxon>
        <taxon>Arthropoda</taxon>
        <taxon>Chelicerata</taxon>
        <taxon>Arachnida</taxon>
        <taxon>Acari</taxon>
        <taxon>Parasitiformes</taxon>
        <taxon>Mesostigmata</taxon>
        <taxon>Gamasina</taxon>
        <taxon>Phytoseioidea</taxon>
        <taxon>Phytoseiidae</taxon>
        <taxon>Typhlodrominae</taxon>
        <taxon>Galendromus</taxon>
    </lineage>
</organism>
<reference evidence="3" key="1">
    <citation type="submission" date="2025-08" db="UniProtKB">
        <authorList>
            <consortium name="RefSeq"/>
        </authorList>
    </citation>
    <scope>IDENTIFICATION</scope>
</reference>
<dbReference type="GeneID" id="100898462"/>
<keyword evidence="1" id="KW-0175">Coiled coil</keyword>
<protein>
    <submittedName>
        <fullName evidence="3">Coiled-coil domain-containing protein 169</fullName>
    </submittedName>
</protein>
<sequence>MFLTMSSHQSLLEEIDREQRFKHVLEQSLKDLEHTVCQLEERSGNPDVSEWQLRYTTQVELNHHLDQQKEWLRGQVECQQGRPFIGSAELDLDSFSEAQLARCLRQLEKDRDNLRSDVRDLEWRLDQESKAFHKFDETRKAYQTEIRDAMTNLEALRSRVKMISNDYVMFSKRKGNILPNQRVLDPKRGPIRKIAAVRSLPKLNSGHHDRTSGHMSE</sequence>
<dbReference type="PANTHER" id="PTHR28671">
    <property type="entry name" value="COILED-COIL DOMAIN-CONTAINING PROTEIN 169"/>
    <property type="match status" value="1"/>
</dbReference>
<dbReference type="Proteomes" id="UP000694867">
    <property type="component" value="Unplaced"/>
</dbReference>
<name>A0AAJ7L4X9_9ACAR</name>
<accession>A0AAJ7L4X9</accession>
<gene>
    <name evidence="3" type="primary">LOC100898462</name>
</gene>
<dbReference type="RefSeq" id="XP_018494549.2">
    <property type="nucleotide sequence ID" value="XM_018639033.2"/>
</dbReference>
<keyword evidence="2" id="KW-1185">Reference proteome</keyword>
<dbReference type="Pfam" id="PF15372">
    <property type="entry name" value="DUF4600"/>
    <property type="match status" value="1"/>
</dbReference>
<dbReference type="InterPro" id="IPR028022">
    <property type="entry name" value="DUF4600"/>
</dbReference>
<evidence type="ECO:0000313" key="2">
    <source>
        <dbReference type="Proteomes" id="UP000694867"/>
    </source>
</evidence>
<evidence type="ECO:0000256" key="1">
    <source>
        <dbReference type="SAM" id="Coils"/>
    </source>
</evidence>